<organism evidence="1 2">
    <name type="scientific">Sphingomonas kyeonggiensis</name>
    <dbReference type="NCBI Taxonomy" id="1268553"/>
    <lineage>
        <taxon>Bacteria</taxon>
        <taxon>Pseudomonadati</taxon>
        <taxon>Pseudomonadota</taxon>
        <taxon>Alphaproteobacteria</taxon>
        <taxon>Sphingomonadales</taxon>
        <taxon>Sphingomonadaceae</taxon>
        <taxon>Sphingomonas</taxon>
    </lineage>
</organism>
<dbReference type="Proteomes" id="UP000557392">
    <property type="component" value="Unassembled WGS sequence"/>
</dbReference>
<keyword evidence="2" id="KW-1185">Reference proteome</keyword>
<evidence type="ECO:0000313" key="2">
    <source>
        <dbReference type="Proteomes" id="UP000557392"/>
    </source>
</evidence>
<dbReference type="EMBL" id="JACIEH010000003">
    <property type="protein sequence ID" value="MBB4100218.1"/>
    <property type="molecule type" value="Genomic_DNA"/>
</dbReference>
<proteinExistence type="predicted"/>
<dbReference type="AlphaFoldDB" id="A0A7W6JVC0"/>
<evidence type="ECO:0000313" key="1">
    <source>
        <dbReference type="EMBL" id="MBB4100218.1"/>
    </source>
</evidence>
<dbReference type="RefSeq" id="WP_183999532.1">
    <property type="nucleotide sequence ID" value="NZ_JACIEH010000003.1"/>
</dbReference>
<sequence length="73" mass="8290">MKIRAVGEASSPGTFLVKTVKRTSPMRPMARPASAKARRLMIHRYGVFGRYIYKVTWNSQLPSLNKQLLVRNG</sequence>
<comment type="caution">
    <text evidence="1">The sequence shown here is derived from an EMBL/GenBank/DDBJ whole genome shotgun (WGS) entry which is preliminary data.</text>
</comment>
<name>A0A7W6JVC0_9SPHN</name>
<reference evidence="1 2" key="1">
    <citation type="submission" date="2020-08" db="EMBL/GenBank/DDBJ databases">
        <title>Genomic Encyclopedia of Type Strains, Phase IV (KMG-IV): sequencing the most valuable type-strain genomes for metagenomic binning, comparative biology and taxonomic classification.</title>
        <authorList>
            <person name="Goeker M."/>
        </authorList>
    </citation>
    <scope>NUCLEOTIDE SEQUENCE [LARGE SCALE GENOMIC DNA]</scope>
    <source>
        <strain evidence="1 2">DSM 101806</strain>
    </source>
</reference>
<accession>A0A7W6JVC0</accession>
<protein>
    <submittedName>
        <fullName evidence="1">Uncharacterized protein</fullName>
    </submittedName>
</protein>
<gene>
    <name evidence="1" type="ORF">GGR46_003790</name>
</gene>